<dbReference type="InterPro" id="IPR044066">
    <property type="entry name" value="TRIAD_supradom"/>
</dbReference>
<keyword evidence="14" id="KW-1185">Reference proteome</keyword>
<organism evidence="13 14">
    <name type="scientific">Microdochium trichocladiopsis</name>
    <dbReference type="NCBI Taxonomy" id="1682393"/>
    <lineage>
        <taxon>Eukaryota</taxon>
        <taxon>Fungi</taxon>
        <taxon>Dikarya</taxon>
        <taxon>Ascomycota</taxon>
        <taxon>Pezizomycotina</taxon>
        <taxon>Sordariomycetes</taxon>
        <taxon>Xylariomycetidae</taxon>
        <taxon>Xylariales</taxon>
        <taxon>Microdochiaceae</taxon>
        <taxon>Microdochium</taxon>
    </lineage>
</organism>
<evidence type="ECO:0000256" key="6">
    <source>
        <dbReference type="ARBA" id="ARBA00022786"/>
    </source>
</evidence>
<dbReference type="OrthoDB" id="1431934at2759"/>
<feature type="domain" description="C3H1-type" evidence="11">
    <location>
        <begin position="70"/>
        <end position="97"/>
    </location>
</feature>
<dbReference type="PROSITE" id="PS00028">
    <property type="entry name" value="ZINC_FINGER_C2H2_1"/>
    <property type="match status" value="1"/>
</dbReference>
<evidence type="ECO:0000259" key="10">
    <source>
        <dbReference type="PROSITE" id="PS50089"/>
    </source>
</evidence>
<feature type="zinc finger region" description="C3H1-type" evidence="8">
    <location>
        <begin position="70"/>
        <end position="97"/>
    </location>
</feature>
<dbReference type="PROSITE" id="PS50089">
    <property type="entry name" value="ZF_RING_2"/>
    <property type="match status" value="1"/>
</dbReference>
<dbReference type="Gene3D" id="1.20.120.1750">
    <property type="match status" value="1"/>
</dbReference>
<evidence type="ECO:0000256" key="4">
    <source>
        <dbReference type="ARBA" id="ARBA00022737"/>
    </source>
</evidence>
<dbReference type="CDD" id="cd22585">
    <property type="entry name" value="Rcat_RBR_DEAH12-like"/>
    <property type="match status" value="1"/>
</dbReference>
<dbReference type="InterPro" id="IPR000571">
    <property type="entry name" value="Znf_CCCH"/>
</dbReference>
<dbReference type="InterPro" id="IPR013087">
    <property type="entry name" value="Znf_C2H2_type"/>
</dbReference>
<feature type="domain" description="C3H1-type" evidence="11">
    <location>
        <begin position="17"/>
        <end position="44"/>
    </location>
</feature>
<dbReference type="SUPFAM" id="SSF90229">
    <property type="entry name" value="CCCH zinc finger"/>
    <property type="match status" value="1"/>
</dbReference>
<evidence type="ECO:0000256" key="2">
    <source>
        <dbReference type="ARBA" id="ARBA00022679"/>
    </source>
</evidence>
<sequence>MEFRSRLPENGPPQPDWRSGTPCQFFAQRRCRKGTSCPFSHVDGNQRSMDVITSPTTACPPSQATPQVDSRSRIPCRYQLRGSCSKGEECPFAHDIPQDVTETIVEVEEGSTPESWCRELNGALVNFGDGAVVTKVSFRSDFSAVRISHLPQHTTASSVVQLLASLGFAVSEGCVRISALADDTDCSADIRVEDSLFAKNFCGLPAMKRHDAPRAVPINAPMPQTTNYRRVDSKKVYCSWHKPTKTAWLNFGNGDIAAKVGSKFSAGIYKVLNQRVQCEGPTRGAGNRNQLAWTIRLLDVPKLAKKEHVTRDIPAGLAPRHVELSTATYDVDLPMANTLIESLLLEAGPLERWEGSPEMSGKRFKAKARFLDDADARQAVKLFHNKPLPFNNHGKLTVQLVHSARLKIPTRVYDAVEQEIADHKQAWASQHLLYTAYPPTQGLRVLKIEGEIGRDVASAKATLENIIGGEVMMKDGKAVWAPSFAAHGRAYQIMKKLERELGILIVRDKRRSQLRLLGPRPRCNEAQSALIELAKADSSSIFVIELDTQQFSQAFKGGYRAVAAAIGDDKVILDIASSPRRILVAGSEADFNVAQKILHGGEGISRAKSETGSIGDCAICWTEAENPVHTPCKHVYCAGCFEDLCFAGVDSDPCIRCQGDAGRCDEVLRLTELQAHLSSAALEDLLETAFRIHVTRHLNDLRYCPTPDCGQMYRAANVSGHSDDVAGTGQRPLFICPACLVAVCRVCNVSHDGLTCAEQRDSASGGYEALRAAKEKLGIKDCPKCGIMIEKTFGCNHMTCSACGVHICWVCMKTFQEGDPVYDHMNREHGGIGVQYFPGLD</sequence>
<evidence type="ECO:0000256" key="8">
    <source>
        <dbReference type="PROSITE-ProRule" id="PRU00723"/>
    </source>
</evidence>
<dbReference type="Gene3D" id="4.10.1000.10">
    <property type="entry name" value="Zinc finger, CCCH-type"/>
    <property type="match status" value="2"/>
</dbReference>
<dbReference type="GO" id="GO:0043161">
    <property type="term" value="P:proteasome-mediated ubiquitin-dependent protein catabolic process"/>
    <property type="evidence" value="ECO:0007669"/>
    <property type="project" value="TreeGrafter"/>
</dbReference>
<dbReference type="RefSeq" id="XP_046005985.1">
    <property type="nucleotide sequence ID" value="XM_046162907.1"/>
</dbReference>
<keyword evidence="6" id="KW-0833">Ubl conjugation pathway</keyword>
<dbReference type="Pfam" id="PF01485">
    <property type="entry name" value="IBR"/>
    <property type="match status" value="1"/>
</dbReference>
<keyword evidence="5 8" id="KW-0863">Zinc-finger</keyword>
<evidence type="ECO:0000256" key="3">
    <source>
        <dbReference type="ARBA" id="ARBA00022723"/>
    </source>
</evidence>
<reference evidence="13" key="1">
    <citation type="journal article" date="2021" name="Nat. Commun.">
        <title>Genetic determinants of endophytism in the Arabidopsis root mycobiome.</title>
        <authorList>
            <person name="Mesny F."/>
            <person name="Miyauchi S."/>
            <person name="Thiergart T."/>
            <person name="Pickel B."/>
            <person name="Atanasova L."/>
            <person name="Karlsson M."/>
            <person name="Huettel B."/>
            <person name="Barry K.W."/>
            <person name="Haridas S."/>
            <person name="Chen C."/>
            <person name="Bauer D."/>
            <person name="Andreopoulos W."/>
            <person name="Pangilinan J."/>
            <person name="LaButti K."/>
            <person name="Riley R."/>
            <person name="Lipzen A."/>
            <person name="Clum A."/>
            <person name="Drula E."/>
            <person name="Henrissat B."/>
            <person name="Kohler A."/>
            <person name="Grigoriev I.V."/>
            <person name="Martin F.M."/>
            <person name="Hacquard S."/>
        </authorList>
    </citation>
    <scope>NUCLEOTIDE SEQUENCE</scope>
    <source>
        <strain evidence="13">MPI-CAGE-CH-0230</strain>
    </source>
</reference>
<dbReference type="CDD" id="cd20335">
    <property type="entry name" value="BRcat_RBR"/>
    <property type="match status" value="1"/>
</dbReference>
<dbReference type="GeneID" id="70192453"/>
<evidence type="ECO:0008006" key="15">
    <source>
        <dbReference type="Google" id="ProtNLM"/>
    </source>
</evidence>
<dbReference type="GO" id="GO:0000151">
    <property type="term" value="C:ubiquitin ligase complex"/>
    <property type="evidence" value="ECO:0007669"/>
    <property type="project" value="TreeGrafter"/>
</dbReference>
<feature type="zinc finger region" description="C3H1-type" evidence="8">
    <location>
        <begin position="17"/>
        <end position="44"/>
    </location>
</feature>
<dbReference type="GO" id="GO:0097039">
    <property type="term" value="P:protein linear polyubiquitination"/>
    <property type="evidence" value="ECO:0007669"/>
    <property type="project" value="TreeGrafter"/>
</dbReference>
<evidence type="ECO:0000313" key="14">
    <source>
        <dbReference type="Proteomes" id="UP000756346"/>
    </source>
</evidence>
<dbReference type="SUPFAM" id="SSF57850">
    <property type="entry name" value="RING/U-box"/>
    <property type="match status" value="2"/>
</dbReference>
<dbReference type="SMART" id="SM00356">
    <property type="entry name" value="ZnF_C3H1"/>
    <property type="match status" value="2"/>
</dbReference>
<evidence type="ECO:0000256" key="7">
    <source>
        <dbReference type="ARBA" id="ARBA00022833"/>
    </source>
</evidence>
<dbReference type="PROSITE" id="PS50103">
    <property type="entry name" value="ZF_C3H1"/>
    <property type="match status" value="2"/>
</dbReference>
<dbReference type="SMART" id="SM00647">
    <property type="entry name" value="IBR"/>
    <property type="match status" value="2"/>
</dbReference>
<comment type="caution">
    <text evidence="13">The sequence shown here is derived from an EMBL/GenBank/DDBJ whole genome shotgun (WGS) entry which is preliminary data.</text>
</comment>
<protein>
    <recommendedName>
        <fullName evidence="15">RING-type E3 ubiquitin transferase</fullName>
    </recommendedName>
</protein>
<dbReference type="Proteomes" id="UP000756346">
    <property type="component" value="Unassembled WGS sequence"/>
</dbReference>
<keyword evidence="3 8" id="KW-0479">Metal-binding</keyword>
<dbReference type="PROSITE" id="PS51873">
    <property type="entry name" value="TRIAD"/>
    <property type="match status" value="1"/>
</dbReference>
<dbReference type="PANTHER" id="PTHR22770">
    <property type="entry name" value="UBIQUITIN CONJUGATING ENZYME 7 INTERACTING PROTEIN-RELATED"/>
    <property type="match status" value="1"/>
</dbReference>
<dbReference type="InterPro" id="IPR036855">
    <property type="entry name" value="Znf_CCCH_sf"/>
</dbReference>
<keyword evidence="2" id="KW-0808">Transferase</keyword>
<evidence type="ECO:0000259" key="11">
    <source>
        <dbReference type="PROSITE" id="PS50103"/>
    </source>
</evidence>
<proteinExistence type="predicted"/>
<dbReference type="InterPro" id="IPR051628">
    <property type="entry name" value="LUBAC_E3_Ligases"/>
</dbReference>
<name>A0A9P9BJ29_9PEZI</name>
<evidence type="ECO:0000256" key="5">
    <source>
        <dbReference type="ARBA" id="ARBA00022771"/>
    </source>
</evidence>
<dbReference type="EMBL" id="JAGTJQ010000012">
    <property type="protein sequence ID" value="KAH7016361.1"/>
    <property type="molecule type" value="Genomic_DNA"/>
</dbReference>
<dbReference type="InterPro" id="IPR002867">
    <property type="entry name" value="IBR_dom"/>
</dbReference>
<dbReference type="PANTHER" id="PTHR22770:SF13">
    <property type="entry name" value="RING-TYPE DOMAIN-CONTAINING PROTEIN"/>
    <property type="match status" value="1"/>
</dbReference>
<accession>A0A9P9BJ29</accession>
<gene>
    <name evidence="13" type="ORF">B0I36DRAFT_45533</name>
</gene>
<comment type="pathway">
    <text evidence="1">Protein modification; protein ubiquitination.</text>
</comment>
<evidence type="ECO:0000256" key="9">
    <source>
        <dbReference type="SAM" id="MobiDB-lite"/>
    </source>
</evidence>
<dbReference type="GO" id="GO:0043130">
    <property type="term" value="F:ubiquitin binding"/>
    <property type="evidence" value="ECO:0007669"/>
    <property type="project" value="TreeGrafter"/>
</dbReference>
<keyword evidence="4" id="KW-0677">Repeat</keyword>
<dbReference type="GO" id="GO:0004842">
    <property type="term" value="F:ubiquitin-protein transferase activity"/>
    <property type="evidence" value="ECO:0007669"/>
    <property type="project" value="TreeGrafter"/>
</dbReference>
<evidence type="ECO:0000259" key="12">
    <source>
        <dbReference type="PROSITE" id="PS51873"/>
    </source>
</evidence>
<dbReference type="GO" id="GO:0008270">
    <property type="term" value="F:zinc ion binding"/>
    <property type="evidence" value="ECO:0007669"/>
    <property type="project" value="UniProtKB-KW"/>
</dbReference>
<dbReference type="InterPro" id="IPR013083">
    <property type="entry name" value="Znf_RING/FYVE/PHD"/>
</dbReference>
<dbReference type="Pfam" id="PF22191">
    <property type="entry name" value="IBR_1"/>
    <property type="match status" value="1"/>
</dbReference>
<evidence type="ECO:0000313" key="13">
    <source>
        <dbReference type="EMBL" id="KAH7016361.1"/>
    </source>
</evidence>
<dbReference type="Gene3D" id="3.30.40.10">
    <property type="entry name" value="Zinc/RING finger domain, C3HC4 (zinc finger)"/>
    <property type="match status" value="1"/>
</dbReference>
<feature type="domain" description="RING-type" evidence="12">
    <location>
        <begin position="613"/>
        <end position="838"/>
    </location>
</feature>
<evidence type="ECO:0000256" key="1">
    <source>
        <dbReference type="ARBA" id="ARBA00004906"/>
    </source>
</evidence>
<dbReference type="InterPro" id="IPR001841">
    <property type="entry name" value="Znf_RING"/>
</dbReference>
<feature type="domain" description="RING-type" evidence="10">
    <location>
        <begin position="617"/>
        <end position="658"/>
    </location>
</feature>
<feature type="region of interest" description="Disordered" evidence="9">
    <location>
        <begin position="1"/>
        <end position="20"/>
    </location>
</feature>
<dbReference type="Pfam" id="PF00642">
    <property type="entry name" value="zf-CCCH"/>
    <property type="match status" value="1"/>
</dbReference>
<keyword evidence="7 8" id="KW-0862">Zinc</keyword>
<dbReference type="AlphaFoldDB" id="A0A9P9BJ29"/>